<evidence type="ECO:0000313" key="3">
    <source>
        <dbReference type="Proteomes" id="UP000248314"/>
    </source>
</evidence>
<dbReference type="RefSeq" id="WP_025815218.1">
    <property type="nucleotide sequence ID" value="NZ_BAIZ01000002.1"/>
</dbReference>
<organism evidence="2 3">
    <name type="scientific">Hoylesella shahii DSM 15611 = JCM 12083</name>
    <dbReference type="NCBI Taxonomy" id="1122991"/>
    <lineage>
        <taxon>Bacteria</taxon>
        <taxon>Pseudomonadati</taxon>
        <taxon>Bacteroidota</taxon>
        <taxon>Bacteroidia</taxon>
        <taxon>Bacteroidales</taxon>
        <taxon>Prevotellaceae</taxon>
        <taxon>Hoylesella</taxon>
    </lineage>
</organism>
<reference evidence="2 3" key="1">
    <citation type="submission" date="2018-05" db="EMBL/GenBank/DDBJ databases">
        <title>Genomic Encyclopedia of Type Strains, Phase I: the one thousand microbial genomes (KMG-I) project.</title>
        <authorList>
            <person name="Kyrpides N."/>
        </authorList>
    </citation>
    <scope>NUCLEOTIDE SEQUENCE [LARGE SCALE GENOMIC DNA]</scope>
    <source>
        <strain evidence="2 3">DSM 15611</strain>
    </source>
</reference>
<evidence type="ECO:0000313" key="2">
    <source>
        <dbReference type="EMBL" id="PXX24093.1"/>
    </source>
</evidence>
<evidence type="ECO:0000256" key="1">
    <source>
        <dbReference type="SAM" id="Phobius"/>
    </source>
</evidence>
<dbReference type="Proteomes" id="UP000248314">
    <property type="component" value="Unassembled WGS sequence"/>
</dbReference>
<proteinExistence type="predicted"/>
<comment type="caution">
    <text evidence="2">The sequence shown here is derived from an EMBL/GenBank/DDBJ whole genome shotgun (WGS) entry which is preliminary data.</text>
</comment>
<sequence length="276" mass="31569">MSKRKMRALIGGREARQRSYWWAKVRITTYITLVVLQLILIVYASYWGLPHVGFTGLLWQLIATSSPALLFVYVVLIIVVGVKMNRLTTYEERHKSSNFEEEERKWRKNAGLLGLMLVVLIMIGGFIAGSMGVFNYVKDLKSGTKVELMTLNEVLYKHHVARSKRVYDLFFPKVGAGEYTMCFASCSEKDKWGLTKNHYFKFSQYETDAVDQVLRGVLVNDKAFSALQFMEETDAKGLRGRGFREGLINGGTPVSYLVTYYPHSQTFVSVKRIRGK</sequence>
<keyword evidence="1" id="KW-1133">Transmembrane helix</keyword>
<keyword evidence="3" id="KW-1185">Reference proteome</keyword>
<accession>A0A318I0D1</accession>
<feature type="transmembrane region" description="Helical" evidence="1">
    <location>
        <begin position="58"/>
        <end position="82"/>
    </location>
</feature>
<name>A0A318I0D1_9BACT</name>
<protein>
    <submittedName>
        <fullName evidence="2">Uncharacterized protein</fullName>
    </submittedName>
</protein>
<gene>
    <name evidence="2" type="ORF">EJ73_00333</name>
</gene>
<keyword evidence="1" id="KW-0812">Transmembrane</keyword>
<feature type="transmembrane region" description="Helical" evidence="1">
    <location>
        <begin position="112"/>
        <end position="137"/>
    </location>
</feature>
<dbReference type="AlphaFoldDB" id="A0A318I0D1"/>
<keyword evidence="1" id="KW-0472">Membrane</keyword>
<dbReference type="EMBL" id="QJJX01000003">
    <property type="protein sequence ID" value="PXX24093.1"/>
    <property type="molecule type" value="Genomic_DNA"/>
</dbReference>
<feature type="transmembrane region" description="Helical" evidence="1">
    <location>
        <begin position="21"/>
        <end position="46"/>
    </location>
</feature>